<dbReference type="EMBL" id="BAAAPU010000011">
    <property type="protein sequence ID" value="GAA1991019.1"/>
    <property type="molecule type" value="Genomic_DNA"/>
</dbReference>
<protein>
    <submittedName>
        <fullName evidence="1">Uncharacterized protein</fullName>
    </submittedName>
</protein>
<evidence type="ECO:0000313" key="1">
    <source>
        <dbReference type="EMBL" id="GAA1991019.1"/>
    </source>
</evidence>
<evidence type="ECO:0000313" key="2">
    <source>
        <dbReference type="Proteomes" id="UP001500013"/>
    </source>
</evidence>
<name>A0ABN2SRA2_9MICO</name>
<reference evidence="1 2" key="1">
    <citation type="journal article" date="2019" name="Int. J. Syst. Evol. Microbiol.">
        <title>The Global Catalogue of Microorganisms (GCM) 10K type strain sequencing project: providing services to taxonomists for standard genome sequencing and annotation.</title>
        <authorList>
            <consortium name="The Broad Institute Genomics Platform"/>
            <consortium name="The Broad Institute Genome Sequencing Center for Infectious Disease"/>
            <person name="Wu L."/>
            <person name="Ma J."/>
        </authorList>
    </citation>
    <scope>NUCLEOTIDE SEQUENCE [LARGE SCALE GENOMIC DNA]</scope>
    <source>
        <strain evidence="1 2">JCM 15628</strain>
    </source>
</reference>
<sequence>MVLAASAACTLQVVGGGKPSALVQYVGVNGLLADPAATEHRPSLGVTLDRLWAAKLVGVPTTHLPSTSMVQGLLDEADPVERSSLQVRWSEYRRNGSGARQAVEELSRSCATATSSQTCPSTIASVGAFLRVTRSPELRSFQQAFPAVRSPACPPGRSTVVDLFETVVCGKAVQGEQLEAVLAGRGDDPLDSGELWASAAVASASGAPVERLRKEAEDALGRSQVQGVYFDEVPAQGTLLTTWALLHLARADRAGLDIGRVTTAIRREDTGGAPDRVMLARAGLALLQADHTPARAGRLRLEDPEGPYNPFIALAARDAGDLPLVAIAFSESSARRTPTTLASWAITQRIVTGRPVALTAADTDRITALGKGAPDDSPVRLLAATALAAGGAPGTPPDMPSGCGGAGWLVSTRGTCDIRTSLLLDLYREFTTRQGT</sequence>
<keyword evidence="2" id="KW-1185">Reference proteome</keyword>
<accession>A0ABN2SRA2</accession>
<organism evidence="1 2">
    <name type="scientific">Terrabacter lapilli</name>
    <dbReference type="NCBI Taxonomy" id="436231"/>
    <lineage>
        <taxon>Bacteria</taxon>
        <taxon>Bacillati</taxon>
        <taxon>Actinomycetota</taxon>
        <taxon>Actinomycetes</taxon>
        <taxon>Micrococcales</taxon>
        <taxon>Intrasporangiaceae</taxon>
        <taxon>Terrabacter</taxon>
    </lineage>
</organism>
<comment type="caution">
    <text evidence="1">The sequence shown here is derived from an EMBL/GenBank/DDBJ whole genome shotgun (WGS) entry which is preliminary data.</text>
</comment>
<dbReference type="Proteomes" id="UP001500013">
    <property type="component" value="Unassembled WGS sequence"/>
</dbReference>
<proteinExistence type="predicted"/>
<gene>
    <name evidence="1" type="ORF">GCM10009817_36290</name>
</gene>